<dbReference type="PANTHER" id="PTHR45080">
    <property type="entry name" value="CONTACTIN 5"/>
    <property type="match status" value="1"/>
</dbReference>
<dbReference type="RefSeq" id="XP_006813226.1">
    <property type="nucleotide sequence ID" value="XM_006813163.1"/>
</dbReference>
<dbReference type="InterPro" id="IPR003598">
    <property type="entry name" value="Ig_sub2"/>
</dbReference>
<evidence type="ECO:0000256" key="4">
    <source>
        <dbReference type="SAM" id="Phobius"/>
    </source>
</evidence>
<evidence type="ECO:0000256" key="2">
    <source>
        <dbReference type="ARBA" id="ARBA00023157"/>
    </source>
</evidence>
<evidence type="ECO:0000259" key="6">
    <source>
        <dbReference type="PROSITE" id="PS50835"/>
    </source>
</evidence>
<evidence type="ECO:0000256" key="3">
    <source>
        <dbReference type="SAM" id="MobiDB-lite"/>
    </source>
</evidence>
<dbReference type="PROSITE" id="PS50853">
    <property type="entry name" value="FN3"/>
    <property type="match status" value="1"/>
</dbReference>
<dbReference type="InterPro" id="IPR036116">
    <property type="entry name" value="FN3_sf"/>
</dbReference>
<organism evidence="8 9">
    <name type="scientific">Saccoglossus kowalevskii</name>
    <name type="common">Acorn worm</name>
    <dbReference type="NCBI Taxonomy" id="10224"/>
    <lineage>
        <taxon>Eukaryota</taxon>
        <taxon>Metazoa</taxon>
        <taxon>Hemichordata</taxon>
        <taxon>Enteropneusta</taxon>
        <taxon>Harrimaniidae</taxon>
        <taxon>Saccoglossus</taxon>
    </lineage>
</organism>
<sequence>MPVLVSRIIIVNIAIFLLACNTGTQGIIEVIVLEGTTDFQLMCPEVPKTVNIVSYKWFYNQDPIDRLRKNILSFDSVDRKESGIYACNIETTDVSYNYTYLLKVEYPPELLSFPSSVKFVHPNSSVSLECQCDGEPVPVVTWMKDGQPYRKGNKLRLTGNKAAIRFFHSCLSFATISALLQVRFAWASSVSSGILKISDTSIADSGNYTCLAGNSDQKISQDFHVKVRAPPNAVNISIENIDSHTVRINYHVEGCHRNTEYPATTINLQYGQMQSETTLITLDPKDSSYVLGGLEVEGQYELDIWAVNEVGSGNITSVNFTVGPSRSSRSAQEVKSKDKNENKDLHRLSPEASHAAYTFFIIVGVMIGLAMLVFIIIVIGIFCRRLLYRVYDDCKYDTACRVM</sequence>
<keyword evidence="8" id="KW-1185">Reference proteome</keyword>
<dbReference type="CDD" id="cd00063">
    <property type="entry name" value="FN3"/>
    <property type="match status" value="1"/>
</dbReference>
<dbReference type="InterPro" id="IPR013783">
    <property type="entry name" value="Ig-like_fold"/>
</dbReference>
<keyword evidence="2" id="KW-1015">Disulfide bond</keyword>
<dbReference type="Gene3D" id="2.60.40.10">
    <property type="entry name" value="Immunoglobulins"/>
    <property type="match status" value="3"/>
</dbReference>
<name>A0ABM0LZN5_SACKO</name>
<dbReference type="PROSITE" id="PS51257">
    <property type="entry name" value="PROKAR_LIPOPROTEIN"/>
    <property type="match status" value="1"/>
</dbReference>
<dbReference type="InterPro" id="IPR003961">
    <property type="entry name" value="FN3_dom"/>
</dbReference>
<dbReference type="SUPFAM" id="SSF49265">
    <property type="entry name" value="Fibronectin type III"/>
    <property type="match status" value="1"/>
</dbReference>
<dbReference type="Pfam" id="PF13927">
    <property type="entry name" value="Ig_3"/>
    <property type="match status" value="1"/>
</dbReference>
<dbReference type="Proteomes" id="UP000694865">
    <property type="component" value="Unplaced"/>
</dbReference>
<dbReference type="InterPro" id="IPR007110">
    <property type="entry name" value="Ig-like_dom"/>
</dbReference>
<dbReference type="InterPro" id="IPR036179">
    <property type="entry name" value="Ig-like_dom_sf"/>
</dbReference>
<protein>
    <submittedName>
        <fullName evidence="9">Hemicentin-2-like</fullName>
    </submittedName>
</protein>
<evidence type="ECO:0000256" key="1">
    <source>
        <dbReference type="ARBA" id="ARBA00022729"/>
    </source>
</evidence>
<feature type="domain" description="Fibronectin type-III" evidence="7">
    <location>
        <begin position="230"/>
        <end position="325"/>
    </location>
</feature>
<dbReference type="SMART" id="SM00409">
    <property type="entry name" value="IG"/>
    <property type="match status" value="2"/>
</dbReference>
<keyword evidence="4" id="KW-0812">Transmembrane</keyword>
<dbReference type="PANTHER" id="PTHR45080:SF8">
    <property type="entry name" value="IG-LIKE DOMAIN-CONTAINING PROTEIN"/>
    <property type="match status" value="1"/>
</dbReference>
<feature type="domain" description="Ig-like" evidence="6">
    <location>
        <begin position="2"/>
        <end position="97"/>
    </location>
</feature>
<keyword evidence="1 5" id="KW-0732">Signal</keyword>
<evidence type="ECO:0000256" key="5">
    <source>
        <dbReference type="SAM" id="SignalP"/>
    </source>
</evidence>
<gene>
    <name evidence="9" type="primary">LOC102806309</name>
</gene>
<feature type="chain" id="PRO_5047158216" evidence="5">
    <location>
        <begin position="27"/>
        <end position="403"/>
    </location>
</feature>
<evidence type="ECO:0000313" key="8">
    <source>
        <dbReference type="Proteomes" id="UP000694865"/>
    </source>
</evidence>
<keyword evidence="4" id="KW-1133">Transmembrane helix</keyword>
<dbReference type="SUPFAM" id="SSF48726">
    <property type="entry name" value="Immunoglobulin"/>
    <property type="match status" value="2"/>
</dbReference>
<proteinExistence type="predicted"/>
<feature type="domain" description="Ig-like" evidence="6">
    <location>
        <begin position="108"/>
        <end position="220"/>
    </location>
</feature>
<dbReference type="InterPro" id="IPR050958">
    <property type="entry name" value="Cell_Adh-Cytoskel_Orgn"/>
</dbReference>
<dbReference type="InterPro" id="IPR003599">
    <property type="entry name" value="Ig_sub"/>
</dbReference>
<feature type="signal peptide" evidence="5">
    <location>
        <begin position="1"/>
        <end position="26"/>
    </location>
</feature>
<dbReference type="PROSITE" id="PS50835">
    <property type="entry name" value="IG_LIKE"/>
    <property type="match status" value="2"/>
</dbReference>
<feature type="transmembrane region" description="Helical" evidence="4">
    <location>
        <begin position="357"/>
        <end position="382"/>
    </location>
</feature>
<reference evidence="9" key="1">
    <citation type="submission" date="2025-08" db="UniProtKB">
        <authorList>
            <consortium name="RefSeq"/>
        </authorList>
    </citation>
    <scope>IDENTIFICATION</scope>
    <source>
        <tissue evidence="9">Testes</tissue>
    </source>
</reference>
<feature type="region of interest" description="Disordered" evidence="3">
    <location>
        <begin position="323"/>
        <end position="345"/>
    </location>
</feature>
<dbReference type="SMART" id="SM00408">
    <property type="entry name" value="IGc2"/>
    <property type="match status" value="2"/>
</dbReference>
<evidence type="ECO:0000313" key="9">
    <source>
        <dbReference type="RefSeq" id="XP_006813226.1"/>
    </source>
</evidence>
<feature type="compositionally biased region" description="Basic and acidic residues" evidence="3">
    <location>
        <begin position="332"/>
        <end position="345"/>
    </location>
</feature>
<dbReference type="SMART" id="SM00060">
    <property type="entry name" value="FN3"/>
    <property type="match status" value="1"/>
</dbReference>
<dbReference type="GeneID" id="102806309"/>
<keyword evidence="4" id="KW-0472">Membrane</keyword>
<evidence type="ECO:0000259" key="7">
    <source>
        <dbReference type="PROSITE" id="PS50853"/>
    </source>
</evidence>
<accession>A0ABM0LZN5</accession>